<dbReference type="GeneID" id="66079375"/>
<dbReference type="RefSeq" id="XP_043007719.1">
    <property type="nucleotide sequence ID" value="XM_043155254.1"/>
</dbReference>
<dbReference type="PANTHER" id="PTHR10039">
    <property type="entry name" value="AMELOGENIN"/>
    <property type="match status" value="1"/>
</dbReference>
<name>A0A9P7UTH4_9AGAR</name>
<feature type="domain" description="Nephrocystin 3-like N-terminal" evidence="2">
    <location>
        <begin position="73"/>
        <end position="252"/>
    </location>
</feature>
<evidence type="ECO:0000259" key="2">
    <source>
        <dbReference type="Pfam" id="PF24883"/>
    </source>
</evidence>
<dbReference type="Proteomes" id="UP001049176">
    <property type="component" value="Chromosome 6"/>
</dbReference>
<dbReference type="Pfam" id="PF24883">
    <property type="entry name" value="NPHP3_N"/>
    <property type="match status" value="1"/>
</dbReference>
<evidence type="ECO:0000256" key="1">
    <source>
        <dbReference type="ARBA" id="ARBA00022737"/>
    </source>
</evidence>
<keyword evidence="1" id="KW-0677">Repeat</keyword>
<dbReference type="SUPFAM" id="SSF52540">
    <property type="entry name" value="P-loop containing nucleoside triphosphate hydrolases"/>
    <property type="match status" value="1"/>
</dbReference>
<accession>A0A9P7UTH4</accession>
<dbReference type="KEGG" id="more:E1B28_010299"/>
<dbReference type="Gene3D" id="3.40.50.300">
    <property type="entry name" value="P-loop containing nucleotide triphosphate hydrolases"/>
    <property type="match status" value="1"/>
</dbReference>
<keyword evidence="4" id="KW-1185">Reference proteome</keyword>
<dbReference type="EMBL" id="CM032186">
    <property type="protein sequence ID" value="KAG7091249.1"/>
    <property type="molecule type" value="Genomic_DNA"/>
</dbReference>
<organism evidence="3 4">
    <name type="scientific">Marasmius oreades</name>
    <name type="common">fairy-ring Marasmius</name>
    <dbReference type="NCBI Taxonomy" id="181124"/>
    <lineage>
        <taxon>Eukaryota</taxon>
        <taxon>Fungi</taxon>
        <taxon>Dikarya</taxon>
        <taxon>Basidiomycota</taxon>
        <taxon>Agaricomycotina</taxon>
        <taxon>Agaricomycetes</taxon>
        <taxon>Agaricomycetidae</taxon>
        <taxon>Agaricales</taxon>
        <taxon>Marasmiineae</taxon>
        <taxon>Marasmiaceae</taxon>
        <taxon>Marasmius</taxon>
    </lineage>
</organism>
<gene>
    <name evidence="3" type="ORF">E1B28_010299</name>
</gene>
<dbReference type="OrthoDB" id="3014077at2759"/>
<evidence type="ECO:0000313" key="3">
    <source>
        <dbReference type="EMBL" id="KAG7091249.1"/>
    </source>
</evidence>
<reference evidence="3" key="1">
    <citation type="journal article" date="2021" name="Genome Biol. Evol.">
        <title>The assembled and annotated genome of the fairy-ring fungus Marasmius oreades.</title>
        <authorList>
            <person name="Hiltunen M."/>
            <person name="Ament-Velasquez S.L."/>
            <person name="Johannesson H."/>
        </authorList>
    </citation>
    <scope>NUCLEOTIDE SEQUENCE</scope>
    <source>
        <strain evidence="3">03SP1</strain>
    </source>
</reference>
<dbReference type="AlphaFoldDB" id="A0A9P7UTH4"/>
<protein>
    <recommendedName>
        <fullName evidence="2">Nephrocystin 3-like N-terminal domain-containing protein</fullName>
    </recommendedName>
</protein>
<dbReference type="PANTHER" id="PTHR10039:SF14">
    <property type="entry name" value="NACHT DOMAIN-CONTAINING PROTEIN"/>
    <property type="match status" value="1"/>
</dbReference>
<comment type="caution">
    <text evidence="3">The sequence shown here is derived from an EMBL/GenBank/DDBJ whole genome shotgun (WGS) entry which is preliminary data.</text>
</comment>
<dbReference type="InterPro" id="IPR027417">
    <property type="entry name" value="P-loop_NTPase"/>
</dbReference>
<evidence type="ECO:0000313" key="4">
    <source>
        <dbReference type="Proteomes" id="UP001049176"/>
    </source>
</evidence>
<dbReference type="InterPro" id="IPR056884">
    <property type="entry name" value="NPHP3-like_N"/>
</dbReference>
<proteinExistence type="predicted"/>
<sequence length="786" mass="89070">MSPKRRSTTNQMFNNTMEPTITGGEFYNIGGDLAQNSYTTVASPHKTLWDTIAGVGASHNSDLQFARGSCLHGTRETVLQDIYEWSTSGSHSSPVCWLSGAAGVGKSAIALTVAKSCAKNEGLAASFFFFRSDPKRNNPSFLMLTIAHGLSTAIPPLRHIIDQKLANDPSILEATWEQQFAELVITPLLKRRWWRRVQERVLPRSIPKYPNLVIIDGLDECSDNKTQRRVLSILISAYQHSDFPLRFLICSRPESWIRDVFDDPHTSALTKRIMLNTYPSSEDIEQYFLQEFASVRKDPRYSQVKFPSPWPSHADIQRLVYNASGQFIYATTMMRFVKEDYSHPITRLRIILGDLSTQIPPKSPLVELDTLYHKIVSANSEQDKVLSILGAILLLPDHAPSSPEFIELLLELSPGEVDISLQGMHSVLDVRGPSDEIQVYHTSFTDYLYDEPRSGIFYINGAAQRDFLASQWLKVLSEHCKPPVKSFDLSTGIIFAKWADFCSSVEQPSKKLLHDLKSLDLLNLFTAASVNLPSRKEKPVPTVKLRAHWPYLALLFHSFQTVSSWLKQAGNSVDPEIIERFDNVPDHLRVQDLSDEETRSDLETWRTLNVTGCEWESSLTQRVDASVAKILNRVHSSPSMCPLSIARSTSGIGTNIQVNSFQIVKRLSDDLQTSAEFFRRSKKAGIREDRSEIGAIILNLLNSRLLECCGPKPEVFSMFCTIYEIAVEFKKDLNRSYYRLESFQQKLLSWCDSFPHDADRKELLRAQILAFFQERNESSKPFCPCQ</sequence>